<dbReference type="RefSeq" id="WP_128777633.1">
    <property type="nucleotide sequence ID" value="NZ_RYFI01000010.1"/>
</dbReference>
<dbReference type="InterPro" id="IPR011095">
    <property type="entry name" value="Dala_Dala_lig_C"/>
</dbReference>
<proteinExistence type="inferred from homology"/>
<feature type="domain" description="ATP-grasp" evidence="4">
    <location>
        <begin position="123"/>
        <end position="327"/>
    </location>
</feature>
<dbReference type="Gene3D" id="3.30.1490.20">
    <property type="entry name" value="ATP-grasp fold, A domain"/>
    <property type="match status" value="1"/>
</dbReference>
<evidence type="ECO:0000256" key="1">
    <source>
        <dbReference type="ARBA" id="ARBA00010871"/>
    </source>
</evidence>
<keyword evidence="2" id="KW-0436">Ligase</keyword>
<keyword evidence="3" id="KW-0547">Nucleotide-binding</keyword>
<reference evidence="5 6" key="1">
    <citation type="submission" date="2018-12" db="EMBL/GenBank/DDBJ databases">
        <title>bacterium Hansschlegelia zhihuaiae S113.</title>
        <authorList>
            <person name="He J."/>
        </authorList>
    </citation>
    <scope>NUCLEOTIDE SEQUENCE [LARGE SCALE GENOMIC DNA]</scope>
    <source>
        <strain evidence="5 6">S 113</strain>
    </source>
</reference>
<dbReference type="PANTHER" id="PTHR23132">
    <property type="entry name" value="D-ALANINE--D-ALANINE LIGASE"/>
    <property type="match status" value="1"/>
</dbReference>
<dbReference type="PANTHER" id="PTHR23132:SF23">
    <property type="entry name" value="D-ALANINE--D-ALANINE LIGASE B"/>
    <property type="match status" value="1"/>
</dbReference>
<sequence>MSGFADRRCARISPADKARLRVMLLAKHACGRGLPDAVDGNHAIYHHELRTTLEQIGLNVTPANCFEAIADRPEADFVFPLLNRAGFQNSEMLAPLLLTRRNVPFLGASPILRGLADDKHLSKVAAQRLGVPTAPWISLRRGAPILEPRFPAERLVIKPNASSASWGVHIVESWAEGRRHVDELQTQGHDVIVEKWLPLLDIAAPVIGGAGPEPWILPPMAHQPETPGEMRSYEEKRALVPGLASDPLRPVEDADVAARVEAYAMTLVAELWPFDYGRFEFRFDPASGEISFMEVNLSCNLWSRKSISRAAATLGIDHAMLVESIVAHSMARQGVISRAALELAA</sequence>
<evidence type="ECO:0000256" key="2">
    <source>
        <dbReference type="ARBA" id="ARBA00022598"/>
    </source>
</evidence>
<comment type="caution">
    <text evidence="5">The sequence shown here is derived from an EMBL/GenBank/DDBJ whole genome shotgun (WGS) entry which is preliminary data.</text>
</comment>
<dbReference type="GO" id="GO:0008716">
    <property type="term" value="F:D-alanine-D-alanine ligase activity"/>
    <property type="evidence" value="ECO:0007669"/>
    <property type="project" value="InterPro"/>
</dbReference>
<dbReference type="AlphaFoldDB" id="A0A4V1KJ64"/>
<name>A0A4V1KJ64_9HYPH</name>
<keyword evidence="6" id="KW-1185">Reference proteome</keyword>
<dbReference type="Gene3D" id="3.30.470.20">
    <property type="entry name" value="ATP-grasp fold, B domain"/>
    <property type="match status" value="1"/>
</dbReference>
<evidence type="ECO:0000259" key="4">
    <source>
        <dbReference type="PROSITE" id="PS50975"/>
    </source>
</evidence>
<dbReference type="Pfam" id="PF07478">
    <property type="entry name" value="Dala_Dala_lig_C"/>
    <property type="match status" value="1"/>
</dbReference>
<dbReference type="EMBL" id="RYFI01000010">
    <property type="protein sequence ID" value="RXF73102.1"/>
    <property type="molecule type" value="Genomic_DNA"/>
</dbReference>
<evidence type="ECO:0000313" key="5">
    <source>
        <dbReference type="EMBL" id="RXF73102.1"/>
    </source>
</evidence>
<dbReference type="GO" id="GO:0046872">
    <property type="term" value="F:metal ion binding"/>
    <property type="evidence" value="ECO:0007669"/>
    <property type="project" value="InterPro"/>
</dbReference>
<dbReference type="PROSITE" id="PS50975">
    <property type="entry name" value="ATP_GRASP"/>
    <property type="match status" value="1"/>
</dbReference>
<dbReference type="GO" id="GO:0005524">
    <property type="term" value="F:ATP binding"/>
    <property type="evidence" value="ECO:0007669"/>
    <property type="project" value="UniProtKB-UniRule"/>
</dbReference>
<gene>
    <name evidence="5" type="ORF">EK403_11470</name>
</gene>
<dbReference type="InterPro" id="IPR011761">
    <property type="entry name" value="ATP-grasp"/>
</dbReference>
<organism evidence="5 6">
    <name type="scientific">Hansschlegelia zhihuaiae</name>
    <dbReference type="NCBI Taxonomy" id="405005"/>
    <lineage>
        <taxon>Bacteria</taxon>
        <taxon>Pseudomonadati</taxon>
        <taxon>Pseudomonadota</taxon>
        <taxon>Alphaproteobacteria</taxon>
        <taxon>Hyphomicrobiales</taxon>
        <taxon>Methylopilaceae</taxon>
        <taxon>Hansschlegelia</taxon>
    </lineage>
</organism>
<comment type="similarity">
    <text evidence="1">Belongs to the D-alanine--D-alanine ligase family.</text>
</comment>
<evidence type="ECO:0000313" key="6">
    <source>
        <dbReference type="Proteomes" id="UP000289708"/>
    </source>
</evidence>
<keyword evidence="3" id="KW-0067">ATP-binding</keyword>
<evidence type="ECO:0000256" key="3">
    <source>
        <dbReference type="PROSITE-ProRule" id="PRU00409"/>
    </source>
</evidence>
<accession>A0A4V1KJ64</accession>
<dbReference type="Proteomes" id="UP000289708">
    <property type="component" value="Unassembled WGS sequence"/>
</dbReference>
<dbReference type="OrthoDB" id="9813261at2"/>
<dbReference type="SUPFAM" id="SSF56059">
    <property type="entry name" value="Glutathione synthetase ATP-binding domain-like"/>
    <property type="match status" value="1"/>
</dbReference>
<protein>
    <submittedName>
        <fullName evidence="5">Phosphoribosylglycinamide synthetase</fullName>
    </submittedName>
</protein>
<dbReference type="InterPro" id="IPR013815">
    <property type="entry name" value="ATP_grasp_subdomain_1"/>
</dbReference>